<evidence type="ECO:0000256" key="2">
    <source>
        <dbReference type="ARBA" id="ARBA00022737"/>
    </source>
</evidence>
<dbReference type="RefSeq" id="WP_138648240.1">
    <property type="nucleotide sequence ID" value="NZ_VCKW01000175.1"/>
</dbReference>
<evidence type="ECO:0000256" key="4">
    <source>
        <dbReference type="SAM" id="MobiDB-lite"/>
    </source>
</evidence>
<dbReference type="SMART" id="SM00320">
    <property type="entry name" value="WD40"/>
    <property type="match status" value="13"/>
</dbReference>
<reference evidence="6 7" key="1">
    <citation type="submission" date="2019-05" db="EMBL/GenBank/DDBJ databases">
        <title>Draft genome sequence of Actinomadura sp. 14C53.</title>
        <authorList>
            <person name="Saricaoglu S."/>
            <person name="Isik K."/>
        </authorList>
    </citation>
    <scope>NUCLEOTIDE SEQUENCE [LARGE SCALE GENOMIC DNA]</scope>
    <source>
        <strain evidence="6 7">14C53</strain>
    </source>
</reference>
<evidence type="ECO:0000256" key="3">
    <source>
        <dbReference type="PROSITE-ProRule" id="PRU00221"/>
    </source>
</evidence>
<dbReference type="InterPro" id="IPR001387">
    <property type="entry name" value="Cro/C1-type_HTH"/>
</dbReference>
<dbReference type="InterPro" id="IPR027417">
    <property type="entry name" value="P-loop_NTPase"/>
</dbReference>
<dbReference type="CDD" id="cd00093">
    <property type="entry name" value="HTH_XRE"/>
    <property type="match status" value="1"/>
</dbReference>
<dbReference type="SUPFAM" id="SSF50998">
    <property type="entry name" value="Quinoprotein alcohol dehydrogenase-like"/>
    <property type="match status" value="1"/>
</dbReference>
<evidence type="ECO:0000259" key="5">
    <source>
        <dbReference type="Pfam" id="PF20703"/>
    </source>
</evidence>
<dbReference type="InterPro" id="IPR011044">
    <property type="entry name" value="Quino_amine_DH_bsu"/>
</dbReference>
<organism evidence="6 7">
    <name type="scientific">Actinomadura soli</name>
    <dbReference type="NCBI Taxonomy" id="2508997"/>
    <lineage>
        <taxon>Bacteria</taxon>
        <taxon>Bacillati</taxon>
        <taxon>Actinomycetota</taxon>
        <taxon>Actinomycetes</taxon>
        <taxon>Streptosporangiales</taxon>
        <taxon>Thermomonosporaceae</taxon>
        <taxon>Actinomadura</taxon>
    </lineage>
</organism>
<protein>
    <recommendedName>
        <fullName evidence="5">Novel STAND NTPase 1 domain-containing protein</fullName>
    </recommendedName>
</protein>
<feature type="repeat" description="WD" evidence="3">
    <location>
        <begin position="929"/>
        <end position="970"/>
    </location>
</feature>
<dbReference type="OrthoDB" id="414967at2"/>
<feature type="repeat" description="WD" evidence="3">
    <location>
        <begin position="747"/>
        <end position="788"/>
    </location>
</feature>
<dbReference type="InterPro" id="IPR011047">
    <property type="entry name" value="Quinoprotein_ADH-like_sf"/>
</dbReference>
<dbReference type="Gene3D" id="2.130.10.10">
    <property type="entry name" value="YVTN repeat-like/Quinoprotein amine dehydrogenase"/>
    <property type="match status" value="4"/>
</dbReference>
<dbReference type="SUPFAM" id="SSF50969">
    <property type="entry name" value="YVTN repeat-like/Quinoprotein amine dehydrogenase"/>
    <property type="match status" value="1"/>
</dbReference>
<dbReference type="InterPro" id="IPR049052">
    <property type="entry name" value="nSTAND1"/>
</dbReference>
<dbReference type="Pfam" id="PF00400">
    <property type="entry name" value="WD40"/>
    <property type="match status" value="10"/>
</dbReference>
<accession>A0A5C4J5G6</accession>
<feature type="domain" description="Novel STAND NTPase 1" evidence="5">
    <location>
        <begin position="119"/>
        <end position="561"/>
    </location>
</feature>
<sequence>MPEPLPRDNEHVTGIRPDPRLIDSPEGFARALRVLRAQSGLSFRRMAAILNRGGPESVSASTLSGWFNGDHLPTSMLVGVVPRLIGVLGERDPAKVAEWQAALDRVRVRPGPRPAAAAPFRGLESYGPEHAEYFCGREALTADLLELAAQAYARGMPVMVIGASGSGKSSLLGAGLIPGLNRNGLNRNGLTRNGLTRDGLNRDGSRPLHGEWRHCTFTPGDRPVLALARRLSEWTGASPEVLEREILEDPRNCADRLAMARDPGRGHLLIVVDQFEELFTSVGDETQRQAFLAALFAAAEGPRRTAGSTPGSTEGRRSALVVLGMRADFYPQAVEMPCLVPVLQDTQLIVGSLSEPELREVLTVPAHRAGLSLSDGLVESLVWEMAPTSGTAPGHEPGHDRGALPLLSHALLATWMHAKGRTLTVEHYRATKGIQGAVAMTADATYADLTPAQQDIARHMFLRLVRTEEDSRDTRRRVAYEELLHDAAHPGNDPSREVLDRFIVARLITADHTTAEISHEVLITSWPLLREWLAADRDWLRVHRRLTADAKNWLDGGRDPDTLYRGVLLQTTREWVDERGYRGRLNALESRFLDAAITRQAEEQQRARRRTRRLRQLVAALSILLVLSGLLTGYAFEQRSAADRARTTASSRLTAARADRLREHDVSLSMQLALIAYRIAPTVEARSSLINSTAVPASTRLRPGAAQAKRVAVRADGEVLAAGTDLGSVQVWTVGADGRFKVAGLPLAGPGGPIEALDLSADGRVLAAAGRDRKIHVWNLTDSASPVRLGVLDAPGGQVMTMALSRDGATLAAAGEGPGVHLWPLAGSKSPIRPIELRGPTGAIRAVAITPDGRTLTAGGEDRAVWLWDIGRPARPKRLARLTGPASQIFSIAISRDGRTLAAGTGAQHNVHLWRISDPDRPVPIGAPLTGPVSWVNFVAFSPNGRFLAAGSADKLVWLFDLADRRPIGRLPHPSSVIDGVYRGEQSLVTLGEDGTVRAWTMPGPVINGPNDSVFGLSFDATGRRLGVAAGAIDNTVTMWDVATTQRPFQIGRTARNSQDAPPYSGAGTLTPNGRVFAVGDTVGGVQLWDFRDPARPVKFGPTVPVAGALIESLVSSDDGTLLAAGADDGKVHLIDIARPRRPEKTAELSGPTSLVFSCAISPGSRLLAAASADGNAYLWDLGDRHRPTRLATLGRTAKNEAYAVTFSPDGRTLAVGKANGDVQLWDVANPSAPTRLGNPMTGPASVVYSLAFNPDKPVLAVGDTDSSVWLWDLTRPHEPIHLATLTGPAMSILGVAFSPDGRTVAAGGHDHAVWLWNTDPAGAAAFVCATAGQPITRHEWAQYVPGRKYEPPCP</sequence>
<dbReference type="InterPro" id="IPR015943">
    <property type="entry name" value="WD40/YVTN_repeat-like_dom_sf"/>
</dbReference>
<dbReference type="InterPro" id="IPR019775">
    <property type="entry name" value="WD40_repeat_CS"/>
</dbReference>
<dbReference type="PROSITE" id="PS00678">
    <property type="entry name" value="WD_REPEATS_1"/>
    <property type="match status" value="4"/>
</dbReference>
<dbReference type="SUPFAM" id="SSF52540">
    <property type="entry name" value="P-loop containing nucleoside triphosphate hydrolases"/>
    <property type="match status" value="1"/>
</dbReference>
<dbReference type="CDD" id="cd00200">
    <property type="entry name" value="WD40"/>
    <property type="match status" value="2"/>
</dbReference>
<gene>
    <name evidence="6" type="ORF">ETD83_28190</name>
</gene>
<dbReference type="PROSITE" id="PS50082">
    <property type="entry name" value="WD_REPEATS_2"/>
    <property type="match status" value="7"/>
</dbReference>
<evidence type="ECO:0000313" key="7">
    <source>
        <dbReference type="Proteomes" id="UP000309174"/>
    </source>
</evidence>
<feature type="repeat" description="WD" evidence="3">
    <location>
        <begin position="1286"/>
        <end position="1318"/>
    </location>
</feature>
<dbReference type="Pfam" id="PF20703">
    <property type="entry name" value="nSTAND1"/>
    <property type="match status" value="1"/>
</dbReference>
<feature type="repeat" description="WD" evidence="3">
    <location>
        <begin position="1149"/>
        <end position="1182"/>
    </location>
</feature>
<feature type="repeat" description="WD" evidence="3">
    <location>
        <begin position="1204"/>
        <end position="1236"/>
    </location>
</feature>
<keyword evidence="2" id="KW-0677">Repeat</keyword>
<feature type="region of interest" description="Disordered" evidence="4">
    <location>
        <begin position="1"/>
        <end position="20"/>
    </location>
</feature>
<feature type="repeat" description="WD" evidence="3">
    <location>
        <begin position="1241"/>
        <end position="1274"/>
    </location>
</feature>
<dbReference type="PROSITE" id="PS50294">
    <property type="entry name" value="WD_REPEATS_REGION"/>
    <property type="match status" value="5"/>
</dbReference>
<name>A0A5C4J5G6_9ACTN</name>
<dbReference type="InterPro" id="IPR001680">
    <property type="entry name" value="WD40_rpt"/>
</dbReference>
<dbReference type="EMBL" id="VCKW01000175">
    <property type="protein sequence ID" value="TMQ92074.1"/>
    <property type="molecule type" value="Genomic_DNA"/>
</dbReference>
<dbReference type="PANTHER" id="PTHR22847:SF637">
    <property type="entry name" value="WD REPEAT DOMAIN 5B"/>
    <property type="match status" value="1"/>
</dbReference>
<evidence type="ECO:0000313" key="6">
    <source>
        <dbReference type="EMBL" id="TMQ92074.1"/>
    </source>
</evidence>
<keyword evidence="1 3" id="KW-0853">WD repeat</keyword>
<dbReference type="PANTHER" id="PTHR22847">
    <property type="entry name" value="WD40 REPEAT PROTEIN"/>
    <property type="match status" value="1"/>
</dbReference>
<comment type="caution">
    <text evidence="6">The sequence shown here is derived from an EMBL/GenBank/DDBJ whole genome shotgun (WGS) entry which is preliminary data.</text>
</comment>
<dbReference type="Proteomes" id="UP000309174">
    <property type="component" value="Unassembled WGS sequence"/>
</dbReference>
<feature type="repeat" description="WD" evidence="3">
    <location>
        <begin position="837"/>
        <end position="870"/>
    </location>
</feature>
<keyword evidence="7" id="KW-1185">Reference proteome</keyword>
<evidence type="ECO:0000256" key="1">
    <source>
        <dbReference type="ARBA" id="ARBA00022574"/>
    </source>
</evidence>
<proteinExistence type="predicted"/>